<comment type="similarity">
    <text evidence="2">Belongs to the Cob(I)alamin adenosyltransferase family.</text>
</comment>
<name>A0A0M4DFB2_9BACT</name>
<dbReference type="GO" id="GO:0008817">
    <property type="term" value="F:corrinoid adenosyltransferase activity"/>
    <property type="evidence" value="ECO:0007669"/>
    <property type="project" value="UniProtKB-EC"/>
</dbReference>
<sequence length="173" mass="18736">MEQGLIQVYTGEGKGKTTAATGLAVRALGQGFRVLLVRFLKPQEPASGEILFLQGTPSLEILTAGVGIIGTPGDSPVVARSVVETFERARQRLAEGQFDLLILDEINNALHRGHLPLQEFLAFLDDRPAGLEIVLTGRNAPEAVLERAHLVTRMAAEKHPLQQGIPARRGIEF</sequence>
<dbReference type="InterPro" id="IPR027417">
    <property type="entry name" value="P-loop_NTPase"/>
</dbReference>
<dbReference type="GO" id="GO:0005524">
    <property type="term" value="F:ATP binding"/>
    <property type="evidence" value="ECO:0007669"/>
    <property type="project" value="InterPro"/>
</dbReference>
<gene>
    <name evidence="10" type="ORF">DSOUD_0612</name>
</gene>
<keyword evidence="10" id="KW-0808">Transferase</keyword>
<evidence type="ECO:0000256" key="4">
    <source>
        <dbReference type="ARBA" id="ARBA00024929"/>
    </source>
</evidence>
<reference evidence="10 11" key="1">
    <citation type="submission" date="2015-07" db="EMBL/GenBank/DDBJ databases">
        <title>Isolation and Genomic Characterization of a Novel Halophilic Metal-Reducing Deltaproteobacterium from the Deep Subsurface.</title>
        <authorList>
            <person name="Badalamenti J.P."/>
            <person name="Summers Z.M."/>
            <person name="Gralnick J.A."/>
            <person name="Bond D.R."/>
        </authorList>
    </citation>
    <scope>NUCLEOTIDE SEQUENCE [LARGE SCALE GENOMIC DNA]</scope>
    <source>
        <strain evidence="10 11">WTL</strain>
    </source>
</reference>
<evidence type="ECO:0000256" key="1">
    <source>
        <dbReference type="ARBA" id="ARBA00005121"/>
    </source>
</evidence>
<dbReference type="Pfam" id="PF02572">
    <property type="entry name" value="CobA_CobO_BtuR"/>
    <property type="match status" value="1"/>
</dbReference>
<evidence type="ECO:0000313" key="10">
    <source>
        <dbReference type="EMBL" id="ALC15400.1"/>
    </source>
</evidence>
<dbReference type="OrthoDB" id="9810309at2"/>
<evidence type="ECO:0000256" key="2">
    <source>
        <dbReference type="ARBA" id="ARBA00007487"/>
    </source>
</evidence>
<dbReference type="PIRSF" id="PIRSF015617">
    <property type="entry name" value="Adensltrnsf_CobA"/>
    <property type="match status" value="1"/>
</dbReference>
<dbReference type="InterPro" id="IPR003724">
    <property type="entry name" value="CblAdoTrfase_CobA"/>
</dbReference>
<dbReference type="UniPathway" id="UPA00148">
    <property type="reaction ID" value="UER00233"/>
</dbReference>
<dbReference type="PATRIC" id="fig|1603606.3.peg.667"/>
<organism evidence="10 11">
    <name type="scientific">Desulfuromonas soudanensis</name>
    <dbReference type="NCBI Taxonomy" id="1603606"/>
    <lineage>
        <taxon>Bacteria</taxon>
        <taxon>Pseudomonadati</taxon>
        <taxon>Thermodesulfobacteriota</taxon>
        <taxon>Desulfuromonadia</taxon>
        <taxon>Desulfuromonadales</taxon>
        <taxon>Desulfuromonadaceae</taxon>
        <taxon>Desulfuromonas</taxon>
    </lineage>
</organism>
<evidence type="ECO:0000256" key="9">
    <source>
        <dbReference type="ARBA" id="ARBA00048692"/>
    </source>
</evidence>
<dbReference type="AlphaFoldDB" id="A0A0M4DFB2"/>
<dbReference type="PANTHER" id="PTHR46638:SF1">
    <property type="entry name" value="CORRINOID ADENOSYLTRANSFERASE"/>
    <property type="match status" value="1"/>
</dbReference>
<evidence type="ECO:0000256" key="7">
    <source>
        <dbReference type="ARBA" id="ARBA00033354"/>
    </source>
</evidence>
<dbReference type="PANTHER" id="PTHR46638">
    <property type="entry name" value="CORRINOID ADENOSYLTRANSFERASE"/>
    <property type="match status" value="1"/>
</dbReference>
<proteinExistence type="inferred from homology"/>
<evidence type="ECO:0000256" key="3">
    <source>
        <dbReference type="ARBA" id="ARBA00012454"/>
    </source>
</evidence>
<evidence type="ECO:0000256" key="8">
    <source>
        <dbReference type="ARBA" id="ARBA00048555"/>
    </source>
</evidence>
<dbReference type="SUPFAM" id="SSF52540">
    <property type="entry name" value="P-loop containing nucleoside triphosphate hydrolases"/>
    <property type="match status" value="1"/>
</dbReference>
<dbReference type="STRING" id="1603606.DSOUD_0612"/>
<dbReference type="RefSeq" id="WP_157671714.1">
    <property type="nucleotide sequence ID" value="NZ_CP010802.1"/>
</dbReference>
<comment type="function">
    <text evidence="4">Required for both de novo synthesis of the corrin ring for the assimilation of exogenous corrinoids. Participates in the adenosylation of a variety of incomplete and complete corrinoids.</text>
</comment>
<dbReference type="EMBL" id="CP010802">
    <property type="protein sequence ID" value="ALC15400.1"/>
    <property type="molecule type" value="Genomic_DNA"/>
</dbReference>
<keyword evidence="11" id="KW-1185">Reference proteome</keyword>
<dbReference type="KEGG" id="des:DSOUD_0612"/>
<dbReference type="Proteomes" id="UP000057158">
    <property type="component" value="Chromosome"/>
</dbReference>
<evidence type="ECO:0000313" key="11">
    <source>
        <dbReference type="Proteomes" id="UP000057158"/>
    </source>
</evidence>
<comment type="catalytic activity">
    <reaction evidence="8">
        <text>2 cob(II)yrinate a,c diamide + reduced [electron-transfer flavoprotein] + 2 ATP = 2 adenosylcob(III)yrinate a,c-diamide + 2 triphosphate + oxidized [electron-transfer flavoprotein] + 3 H(+)</text>
        <dbReference type="Rhea" id="RHEA:11528"/>
        <dbReference type="Rhea" id="RHEA-COMP:10685"/>
        <dbReference type="Rhea" id="RHEA-COMP:10686"/>
        <dbReference type="ChEBI" id="CHEBI:15378"/>
        <dbReference type="ChEBI" id="CHEBI:18036"/>
        <dbReference type="ChEBI" id="CHEBI:30616"/>
        <dbReference type="ChEBI" id="CHEBI:57692"/>
        <dbReference type="ChEBI" id="CHEBI:58307"/>
        <dbReference type="ChEBI" id="CHEBI:58503"/>
        <dbReference type="ChEBI" id="CHEBI:58537"/>
        <dbReference type="EC" id="2.5.1.17"/>
    </reaction>
</comment>
<dbReference type="CDD" id="cd00561">
    <property type="entry name" value="CobA_ACA"/>
    <property type="match status" value="1"/>
</dbReference>
<dbReference type="EC" id="2.5.1.17" evidence="3"/>
<evidence type="ECO:0000256" key="5">
    <source>
        <dbReference type="ARBA" id="ARBA00031529"/>
    </source>
</evidence>
<accession>A0A0M4DFB2</accession>
<comment type="catalytic activity">
    <reaction evidence="9">
        <text>2 cob(II)alamin + reduced [electron-transfer flavoprotein] + 2 ATP = 2 adenosylcob(III)alamin + 2 triphosphate + oxidized [electron-transfer flavoprotein] + 3 H(+)</text>
        <dbReference type="Rhea" id="RHEA:28671"/>
        <dbReference type="Rhea" id="RHEA-COMP:10685"/>
        <dbReference type="Rhea" id="RHEA-COMP:10686"/>
        <dbReference type="ChEBI" id="CHEBI:15378"/>
        <dbReference type="ChEBI" id="CHEBI:16304"/>
        <dbReference type="ChEBI" id="CHEBI:18036"/>
        <dbReference type="ChEBI" id="CHEBI:18408"/>
        <dbReference type="ChEBI" id="CHEBI:30616"/>
        <dbReference type="ChEBI" id="CHEBI:57692"/>
        <dbReference type="ChEBI" id="CHEBI:58307"/>
        <dbReference type="EC" id="2.5.1.17"/>
    </reaction>
</comment>
<dbReference type="GO" id="GO:0009236">
    <property type="term" value="P:cobalamin biosynthetic process"/>
    <property type="evidence" value="ECO:0007669"/>
    <property type="project" value="UniProtKB-UniPathway"/>
</dbReference>
<evidence type="ECO:0000256" key="6">
    <source>
        <dbReference type="ARBA" id="ARBA00033334"/>
    </source>
</evidence>
<comment type="pathway">
    <text evidence="1">Cofactor biosynthesis; adenosylcobalamin biosynthesis; adenosylcobalamin from cob(II)yrinate a,c-diamide: step 2/7.</text>
</comment>
<dbReference type="Gene3D" id="3.40.50.300">
    <property type="entry name" value="P-loop containing nucleotide triphosphate hydrolases"/>
    <property type="match status" value="1"/>
</dbReference>
<protein>
    <recommendedName>
        <fullName evidence="3">corrinoid adenosyltransferase</fullName>
        <ecNumber evidence="3">2.5.1.17</ecNumber>
    </recommendedName>
    <alternativeName>
        <fullName evidence="5">Cob(II)alamin adenosyltransferase</fullName>
    </alternativeName>
    <alternativeName>
        <fullName evidence="7">Cob(II)yrinic acid a,c-diamide adenosyltransferase</fullName>
    </alternativeName>
    <alternativeName>
        <fullName evidence="6">Cobinamide/cobalamin adenosyltransferase</fullName>
    </alternativeName>
</protein>